<evidence type="ECO:0000256" key="1">
    <source>
        <dbReference type="SAM" id="Phobius"/>
    </source>
</evidence>
<feature type="transmembrane region" description="Helical" evidence="1">
    <location>
        <begin position="351"/>
        <end position="372"/>
    </location>
</feature>
<comment type="caution">
    <text evidence="2">The sequence shown here is derived from an EMBL/GenBank/DDBJ whole genome shotgun (WGS) entry which is preliminary data.</text>
</comment>
<name>A0A8X6GZ14_TRICU</name>
<evidence type="ECO:0008006" key="4">
    <source>
        <dbReference type="Google" id="ProtNLM"/>
    </source>
</evidence>
<evidence type="ECO:0000313" key="3">
    <source>
        <dbReference type="Proteomes" id="UP000887116"/>
    </source>
</evidence>
<sequence>MYGCEISLENRFYPIMLLLHLIGMQTLPCPEHLKKNNFCLIIWHLPKYLYNCIEILSLVLQCTVTILLPERKTAIALLCMLLLQVSAKSSARRSRKQFRQLLKKLNCSQILHLGEERQTFKISPFLYCLIMIQFNVSYVILHFISNERTVFTRAILSSQFISPGLEEYFVLLFDWTVITVTFVFGITFTSLSAFYGFTCYYLQLLFNAFTTHVSSLSKEFDYRLIIRHYLDLSSVMESLDDYFCYTAFVNVVFSMFGLFWINFSLMSAPKEGYLDYICPFNGEMFYLSSIGMIVLSGSAANEAFSKAKEAVLSLPGKVPQHYKNLKIILRSECKRDIKLTLWKTYTIHRSLFISTIGTLVTYGILVATLGTVNSK</sequence>
<feature type="transmembrane region" description="Helical" evidence="1">
    <location>
        <begin position="175"/>
        <end position="197"/>
    </location>
</feature>
<dbReference type="AlphaFoldDB" id="A0A8X6GZ14"/>
<organism evidence="2 3">
    <name type="scientific">Trichonephila clavata</name>
    <name type="common">Joro spider</name>
    <name type="synonym">Nephila clavata</name>
    <dbReference type="NCBI Taxonomy" id="2740835"/>
    <lineage>
        <taxon>Eukaryota</taxon>
        <taxon>Metazoa</taxon>
        <taxon>Ecdysozoa</taxon>
        <taxon>Arthropoda</taxon>
        <taxon>Chelicerata</taxon>
        <taxon>Arachnida</taxon>
        <taxon>Araneae</taxon>
        <taxon>Araneomorphae</taxon>
        <taxon>Entelegynae</taxon>
        <taxon>Araneoidea</taxon>
        <taxon>Nephilidae</taxon>
        <taxon>Trichonephila</taxon>
    </lineage>
</organism>
<protein>
    <recommendedName>
        <fullName evidence="4">Gustatory receptor</fullName>
    </recommendedName>
</protein>
<accession>A0A8X6GZ14</accession>
<proteinExistence type="predicted"/>
<evidence type="ECO:0000313" key="2">
    <source>
        <dbReference type="EMBL" id="GFR11990.1"/>
    </source>
</evidence>
<reference evidence="2" key="1">
    <citation type="submission" date="2020-07" db="EMBL/GenBank/DDBJ databases">
        <title>Multicomponent nature underlies the extraordinary mechanical properties of spider dragline silk.</title>
        <authorList>
            <person name="Kono N."/>
            <person name="Nakamura H."/>
            <person name="Mori M."/>
            <person name="Yoshida Y."/>
            <person name="Ohtoshi R."/>
            <person name="Malay A.D."/>
            <person name="Moran D.A.P."/>
            <person name="Tomita M."/>
            <person name="Numata K."/>
            <person name="Arakawa K."/>
        </authorList>
    </citation>
    <scope>NUCLEOTIDE SEQUENCE</scope>
</reference>
<keyword evidence="1" id="KW-0472">Membrane</keyword>
<dbReference type="Proteomes" id="UP000887116">
    <property type="component" value="Unassembled WGS sequence"/>
</dbReference>
<feature type="transmembrane region" description="Helical" evidence="1">
    <location>
        <begin position="285"/>
        <end position="304"/>
    </location>
</feature>
<gene>
    <name evidence="2" type="primary">AVEN_262389_1</name>
    <name evidence="2" type="ORF">TNCT_695821</name>
</gene>
<keyword evidence="1" id="KW-0812">Transmembrane</keyword>
<keyword evidence="3" id="KW-1185">Reference proteome</keyword>
<keyword evidence="1" id="KW-1133">Transmembrane helix</keyword>
<feature type="transmembrane region" description="Helical" evidence="1">
    <location>
        <begin position="125"/>
        <end position="144"/>
    </location>
</feature>
<dbReference type="EMBL" id="BMAO01026730">
    <property type="protein sequence ID" value="GFR11990.1"/>
    <property type="molecule type" value="Genomic_DNA"/>
</dbReference>
<feature type="transmembrane region" description="Helical" evidence="1">
    <location>
        <begin position="242"/>
        <end position="265"/>
    </location>
</feature>